<gene>
    <name evidence="3" type="primary">LOC136074564</name>
</gene>
<dbReference type="InterPro" id="IPR025398">
    <property type="entry name" value="DUF4371"/>
</dbReference>
<dbReference type="Proteomes" id="UP001652625">
    <property type="component" value="Chromosome 01"/>
</dbReference>
<dbReference type="Pfam" id="PF14291">
    <property type="entry name" value="DUF4371"/>
    <property type="match status" value="1"/>
</dbReference>
<evidence type="ECO:0000259" key="1">
    <source>
        <dbReference type="Pfam" id="PF14291"/>
    </source>
</evidence>
<reference evidence="3" key="2">
    <citation type="submission" date="2025-08" db="UniProtKB">
        <authorList>
            <consortium name="RefSeq"/>
        </authorList>
    </citation>
    <scope>IDENTIFICATION</scope>
</reference>
<evidence type="ECO:0000313" key="3">
    <source>
        <dbReference type="RefSeq" id="XP_065642968.1"/>
    </source>
</evidence>
<proteinExistence type="predicted"/>
<evidence type="ECO:0000313" key="2">
    <source>
        <dbReference type="Proteomes" id="UP001652625"/>
    </source>
</evidence>
<name>A0ABM4B2D3_HYDVU</name>
<dbReference type="PANTHER" id="PTHR45749:SF21">
    <property type="entry name" value="DUF4371 DOMAIN-CONTAINING PROTEIN"/>
    <property type="match status" value="1"/>
</dbReference>
<protein>
    <submittedName>
        <fullName evidence="3">52 kDa repressor of the inhibitor of the protein kinase-like</fullName>
    </submittedName>
</protein>
<accession>A0ABM4B2D3</accession>
<sequence length="170" mass="19681">MHLKKGKNVYRCTSKENRERLKPTIESIIFLGRQNIALRGHRDDGQIFEINQNSSVINDGNFRESLCFQVSAGDNILKIHLNNCNSKATYISKSIQNEIIELWAQQIQDLIKTRTFKGKFYSVLFDETTDTSHSSQMTVVSRYIDVNTCEIRKDFIGFVNCHTENYSDFT</sequence>
<organism evidence="2 3">
    <name type="scientific">Hydra vulgaris</name>
    <name type="common">Hydra</name>
    <name type="synonym">Hydra attenuata</name>
    <dbReference type="NCBI Taxonomy" id="6087"/>
    <lineage>
        <taxon>Eukaryota</taxon>
        <taxon>Metazoa</taxon>
        <taxon>Cnidaria</taxon>
        <taxon>Hydrozoa</taxon>
        <taxon>Hydroidolina</taxon>
        <taxon>Anthoathecata</taxon>
        <taxon>Aplanulata</taxon>
        <taxon>Hydridae</taxon>
        <taxon>Hydra</taxon>
    </lineage>
</organism>
<dbReference type="PANTHER" id="PTHR45749">
    <property type="match status" value="1"/>
</dbReference>
<dbReference type="GeneID" id="136074564"/>
<feature type="domain" description="DUF4371" evidence="1">
    <location>
        <begin position="20"/>
        <end position="161"/>
    </location>
</feature>
<keyword evidence="2" id="KW-1185">Reference proteome</keyword>
<reference evidence="2" key="1">
    <citation type="submission" date="2025-05" db="UniProtKB">
        <authorList>
            <consortium name="RefSeq"/>
        </authorList>
    </citation>
    <scope>NUCLEOTIDE SEQUENCE [LARGE SCALE GENOMIC DNA]</scope>
</reference>
<dbReference type="RefSeq" id="XP_065642968.1">
    <property type="nucleotide sequence ID" value="XM_065786896.1"/>
</dbReference>